<dbReference type="GO" id="GO:0030256">
    <property type="term" value="C:type I protein secretion system complex"/>
    <property type="evidence" value="ECO:0007669"/>
    <property type="project" value="InterPro"/>
</dbReference>
<dbReference type="InterPro" id="IPR011527">
    <property type="entry name" value="ABC1_TM_dom"/>
</dbReference>
<dbReference type="InterPro" id="IPR003593">
    <property type="entry name" value="AAA+_ATPase"/>
</dbReference>
<dbReference type="GO" id="GO:0005524">
    <property type="term" value="F:ATP binding"/>
    <property type="evidence" value="ECO:0007669"/>
    <property type="project" value="UniProtKB-KW"/>
</dbReference>
<dbReference type="PANTHER" id="PTHR24221">
    <property type="entry name" value="ATP-BINDING CASSETTE SUB-FAMILY B"/>
    <property type="match status" value="1"/>
</dbReference>
<evidence type="ECO:0000256" key="2">
    <source>
        <dbReference type="ARBA" id="ARBA00005417"/>
    </source>
</evidence>
<evidence type="ECO:0000313" key="12">
    <source>
        <dbReference type="EMBL" id="SCM76276.1"/>
    </source>
</evidence>
<dbReference type="RefSeq" id="WP_288196496.1">
    <property type="nucleotide sequence ID" value="NZ_LT608334.1"/>
</dbReference>
<evidence type="ECO:0000256" key="8">
    <source>
        <dbReference type="SAM" id="MobiDB-lite"/>
    </source>
</evidence>
<dbReference type="Pfam" id="PF00664">
    <property type="entry name" value="ABC_membrane"/>
    <property type="match status" value="1"/>
</dbReference>
<evidence type="ECO:0000256" key="3">
    <source>
        <dbReference type="ARBA" id="ARBA00022692"/>
    </source>
</evidence>
<feature type="transmembrane region" description="Helical" evidence="9">
    <location>
        <begin position="25"/>
        <end position="48"/>
    </location>
</feature>
<evidence type="ECO:0000256" key="1">
    <source>
        <dbReference type="ARBA" id="ARBA00004651"/>
    </source>
</evidence>
<gene>
    <name evidence="12" type="primary">prsD</name>
    <name evidence="12" type="ORF">KL86PLE_40081</name>
</gene>
<protein>
    <submittedName>
        <fullName evidence="12">Type I secretion system ATP-binding protein PrsD</fullName>
    </submittedName>
</protein>
<dbReference type="GO" id="GO:0030253">
    <property type="term" value="P:protein secretion by the type I secretion system"/>
    <property type="evidence" value="ECO:0007669"/>
    <property type="project" value="InterPro"/>
</dbReference>
<evidence type="ECO:0000256" key="6">
    <source>
        <dbReference type="ARBA" id="ARBA00022989"/>
    </source>
</evidence>
<keyword evidence="7 9" id="KW-0472">Membrane</keyword>
<sequence>MGFQKPQRTPSQPLAAAVAPSLKRVFAGVALVSGVVNLLALTSPLFMLQVYDRVLSSRSVPTLVGLAVLAAGLYAFQSALDILRARVLLRVGERFDHEFSGRVHDAVVRLPLHARLPGDGLQPLRDLDNVRGFLSGQGPTALFDLPWMPLYLGICFAFHVWLGTTALVGAIVLVSLTLLTNFLSQGPIRATIEHNMVRNALMEAGRRNAEVVRALGLGPRIAARWREANVAYLAANRKAGDVASGLGGISKALRITLQSAILGVGAWLVIRQEASAGVMIAASIMMGRALAPVDLAIASWRPYLMARQSWARLQDLLGKLPEAGPVMALPRPARDLCAEALAVAPPGDRKPTVMGIGFAIQAGSALGIIGPSGSGKSTLARALIGAWEPAAGKIRIDGASFDQWDREALGRHIGYLPQGVELFDGTIAENIARFEPEADAGKIVAAAMAAGAHELILRFEAGYQTRIGEAGSALSAGQRQRIGLARALYDDPFLVVLDEPNANLDSDGETGVVRAITAVRERKGIAIVVAHRPSAINAVDHVLVMEAGRMKAFGPRDEVLSKVLKPPPDRHPATNGAAPSGPPAYRPTIRTLHPFHVAAAPASDFDTAAEKPPEAEDADVRH</sequence>
<dbReference type="NCBIfam" id="TIGR01842">
    <property type="entry name" value="type_I_sec_PrtD"/>
    <property type="match status" value="1"/>
</dbReference>
<dbReference type="PANTHER" id="PTHR24221:SF248">
    <property type="entry name" value="ABC TRANSPORTER TRANSMEMBRANE REGION"/>
    <property type="match status" value="1"/>
</dbReference>
<evidence type="ECO:0000256" key="5">
    <source>
        <dbReference type="ARBA" id="ARBA00022840"/>
    </source>
</evidence>
<feature type="region of interest" description="Disordered" evidence="8">
    <location>
        <begin position="564"/>
        <end position="622"/>
    </location>
</feature>
<accession>A0A212LFC5</accession>
<feature type="domain" description="ABC transporter" evidence="10">
    <location>
        <begin position="336"/>
        <end position="572"/>
    </location>
</feature>
<feature type="transmembrane region" description="Helical" evidence="9">
    <location>
        <begin position="60"/>
        <end position="80"/>
    </location>
</feature>
<dbReference type="GO" id="GO:0034040">
    <property type="term" value="F:ATPase-coupled lipid transmembrane transporter activity"/>
    <property type="evidence" value="ECO:0007669"/>
    <property type="project" value="TreeGrafter"/>
</dbReference>
<dbReference type="GO" id="GO:0005886">
    <property type="term" value="C:plasma membrane"/>
    <property type="evidence" value="ECO:0007669"/>
    <property type="project" value="UniProtKB-SubCell"/>
</dbReference>
<dbReference type="GO" id="GO:0140359">
    <property type="term" value="F:ABC-type transporter activity"/>
    <property type="evidence" value="ECO:0007669"/>
    <property type="project" value="InterPro"/>
</dbReference>
<comment type="subcellular location">
    <subcellularLocation>
        <location evidence="1">Cell membrane</location>
        <topology evidence="1">Multi-pass membrane protein</topology>
    </subcellularLocation>
</comment>
<dbReference type="SUPFAM" id="SSF52540">
    <property type="entry name" value="P-loop containing nucleoside triphosphate hydrolases"/>
    <property type="match status" value="1"/>
</dbReference>
<dbReference type="InterPro" id="IPR039421">
    <property type="entry name" value="Type_1_exporter"/>
</dbReference>
<dbReference type="GO" id="GO:0016887">
    <property type="term" value="F:ATP hydrolysis activity"/>
    <property type="evidence" value="ECO:0007669"/>
    <property type="project" value="InterPro"/>
</dbReference>
<comment type="similarity">
    <text evidence="2">Belongs to the ABC transporter superfamily.</text>
</comment>
<dbReference type="PROSITE" id="PS00211">
    <property type="entry name" value="ABC_TRANSPORTER_1"/>
    <property type="match status" value="1"/>
</dbReference>
<dbReference type="AlphaFoldDB" id="A0A212LFC5"/>
<keyword evidence="4" id="KW-0547">Nucleotide-binding</keyword>
<dbReference type="Gene3D" id="1.20.1560.10">
    <property type="entry name" value="ABC transporter type 1, transmembrane domain"/>
    <property type="match status" value="1"/>
</dbReference>
<proteinExistence type="inferred from homology"/>
<dbReference type="SUPFAM" id="SSF90123">
    <property type="entry name" value="ABC transporter transmembrane region"/>
    <property type="match status" value="1"/>
</dbReference>
<dbReference type="InterPro" id="IPR036640">
    <property type="entry name" value="ABC1_TM_sf"/>
</dbReference>
<organism evidence="12">
    <name type="scientific">uncultured Pleomorphomonas sp</name>
    <dbReference type="NCBI Taxonomy" id="442121"/>
    <lineage>
        <taxon>Bacteria</taxon>
        <taxon>Pseudomonadati</taxon>
        <taxon>Pseudomonadota</taxon>
        <taxon>Alphaproteobacteria</taxon>
        <taxon>Hyphomicrobiales</taxon>
        <taxon>Pleomorphomonadaceae</taxon>
        <taxon>Pleomorphomonas</taxon>
        <taxon>environmental samples</taxon>
    </lineage>
</organism>
<dbReference type="InterPro" id="IPR027417">
    <property type="entry name" value="P-loop_NTPase"/>
</dbReference>
<evidence type="ECO:0000259" key="11">
    <source>
        <dbReference type="PROSITE" id="PS50929"/>
    </source>
</evidence>
<dbReference type="EMBL" id="FMJD01000008">
    <property type="protein sequence ID" value="SCM76276.1"/>
    <property type="molecule type" value="Genomic_DNA"/>
</dbReference>
<evidence type="ECO:0000259" key="10">
    <source>
        <dbReference type="PROSITE" id="PS50893"/>
    </source>
</evidence>
<dbReference type="InterPro" id="IPR010128">
    <property type="entry name" value="ATPase_T1SS_PrtD-like"/>
</dbReference>
<keyword evidence="5 12" id="KW-0067">ATP-binding</keyword>
<dbReference type="InterPro" id="IPR003439">
    <property type="entry name" value="ABC_transporter-like_ATP-bd"/>
</dbReference>
<evidence type="ECO:0000256" key="7">
    <source>
        <dbReference type="ARBA" id="ARBA00023136"/>
    </source>
</evidence>
<name>A0A212LFC5_9HYPH</name>
<dbReference type="InterPro" id="IPR047957">
    <property type="entry name" value="ABC_AprD-like_6TM"/>
</dbReference>
<feature type="compositionally biased region" description="Basic and acidic residues" evidence="8">
    <location>
        <begin position="608"/>
        <end position="622"/>
    </location>
</feature>
<keyword evidence="3 9" id="KW-0812">Transmembrane</keyword>
<reference evidence="12" key="1">
    <citation type="submission" date="2016-08" db="EMBL/GenBank/DDBJ databases">
        <authorList>
            <person name="Seilhamer J.J."/>
        </authorList>
    </citation>
    <scope>NUCLEOTIDE SEQUENCE</scope>
    <source>
        <strain evidence="12">86</strain>
    </source>
</reference>
<dbReference type="SMART" id="SM00382">
    <property type="entry name" value="AAA"/>
    <property type="match status" value="1"/>
</dbReference>
<dbReference type="PROSITE" id="PS50929">
    <property type="entry name" value="ABC_TM1F"/>
    <property type="match status" value="1"/>
</dbReference>
<dbReference type="Gene3D" id="3.40.50.300">
    <property type="entry name" value="P-loop containing nucleotide triphosphate hydrolases"/>
    <property type="match status" value="1"/>
</dbReference>
<dbReference type="PROSITE" id="PS50893">
    <property type="entry name" value="ABC_TRANSPORTER_2"/>
    <property type="match status" value="1"/>
</dbReference>
<dbReference type="Pfam" id="PF00005">
    <property type="entry name" value="ABC_tran"/>
    <property type="match status" value="1"/>
</dbReference>
<evidence type="ECO:0000256" key="9">
    <source>
        <dbReference type="SAM" id="Phobius"/>
    </source>
</evidence>
<dbReference type="CDD" id="cd18586">
    <property type="entry name" value="ABC_6TM_PrtD_like"/>
    <property type="match status" value="1"/>
</dbReference>
<feature type="transmembrane region" description="Helical" evidence="9">
    <location>
        <begin position="150"/>
        <end position="179"/>
    </location>
</feature>
<feature type="domain" description="ABC transmembrane type-1" evidence="11">
    <location>
        <begin position="27"/>
        <end position="305"/>
    </location>
</feature>
<dbReference type="InterPro" id="IPR017871">
    <property type="entry name" value="ABC_transporter-like_CS"/>
</dbReference>
<evidence type="ECO:0000256" key="4">
    <source>
        <dbReference type="ARBA" id="ARBA00022741"/>
    </source>
</evidence>
<keyword evidence="6 9" id="KW-1133">Transmembrane helix</keyword>